<dbReference type="PANTHER" id="PTHR24015:SF1700">
    <property type="entry name" value="OS03G0844000 PROTEIN"/>
    <property type="match status" value="1"/>
</dbReference>
<evidence type="ECO:0000256" key="1">
    <source>
        <dbReference type="ARBA" id="ARBA00022737"/>
    </source>
</evidence>
<dbReference type="Pfam" id="PF20431">
    <property type="entry name" value="E_motif"/>
    <property type="match status" value="1"/>
</dbReference>
<dbReference type="SUPFAM" id="SSF50494">
    <property type="entry name" value="Trypsin-like serine proteases"/>
    <property type="match status" value="2"/>
</dbReference>
<reference evidence="5" key="2">
    <citation type="submission" date="2006-06" db="EMBL/GenBank/DDBJ databases">
        <authorList>
            <person name="Buell R."/>
            <person name="Wing R.A."/>
            <person name="McCombie W.A."/>
            <person name="Ouyang S."/>
        </authorList>
    </citation>
    <scope>NUCLEOTIDE SEQUENCE</scope>
</reference>
<dbReference type="Pfam" id="PF20430">
    <property type="entry name" value="Eplus_motif"/>
    <property type="match status" value="1"/>
</dbReference>
<feature type="repeat" description="PPR" evidence="3">
    <location>
        <begin position="5"/>
        <end position="39"/>
    </location>
</feature>
<dbReference type="Pfam" id="PF13041">
    <property type="entry name" value="PPR_2"/>
    <property type="match status" value="5"/>
</dbReference>
<dbReference type="Pfam" id="PF13365">
    <property type="entry name" value="Trypsin_2"/>
    <property type="match status" value="1"/>
</dbReference>
<evidence type="ECO:0000313" key="5">
    <source>
        <dbReference type="EMBL" id="ABF99847.1"/>
    </source>
</evidence>
<evidence type="ECO:0000256" key="3">
    <source>
        <dbReference type="PROSITE-ProRule" id="PRU00708"/>
    </source>
</evidence>
<dbReference type="InterPro" id="IPR002885">
    <property type="entry name" value="PPR_rpt"/>
</dbReference>
<dbReference type="FunFam" id="1.25.40.10:FF:000243">
    <property type="entry name" value="Pentatricopeptide repeat-containing protein chloroplastic"/>
    <property type="match status" value="1"/>
</dbReference>
<proteinExistence type="predicted"/>
<dbReference type="InterPro" id="IPR009003">
    <property type="entry name" value="Peptidase_S1_PA"/>
</dbReference>
<feature type="repeat" description="PPR" evidence="3">
    <location>
        <begin position="106"/>
        <end position="140"/>
    </location>
</feature>
<keyword evidence="1" id="KW-0677">Repeat</keyword>
<gene>
    <name evidence="5" type="ordered locus">LOC_Os03g62690</name>
</gene>
<reference evidence="5" key="1">
    <citation type="journal article" date="2005" name="Genome Res.">
        <title>Sequence, annotation, and analysis of synteny between rice chromosome 3 and diverged grass species.</title>
        <authorList>
            <consortium name="Rice Chromosome 3 Sequencing Consortium"/>
            <person name="Buell C.R."/>
            <person name="Yuan Q."/>
            <person name="Ouyang S."/>
            <person name="Liu J."/>
            <person name="Zhu W."/>
            <person name="Wang A."/>
            <person name="Maiti R."/>
            <person name="Haas B."/>
            <person name="Wortman J."/>
            <person name="Pertea M."/>
            <person name="Jones K.M."/>
            <person name="Kim M."/>
            <person name="Overton L."/>
            <person name="Tsitrin T."/>
            <person name="Fadrosh D."/>
            <person name="Bera J."/>
            <person name="Weaver B."/>
            <person name="Jin S."/>
            <person name="Johri S."/>
            <person name="Reardon M."/>
            <person name="Webb K."/>
            <person name="Hill J."/>
            <person name="Moffat K."/>
            <person name="Tallon L."/>
            <person name="Van Aken S."/>
            <person name="Lewis M."/>
            <person name="Utterback T."/>
            <person name="Feldblyum T."/>
            <person name="Zismann V."/>
            <person name="Iobst S."/>
            <person name="Hsiao J."/>
            <person name="de Vazeille A.R."/>
            <person name="Salzberg S.L."/>
            <person name="White O."/>
            <person name="Fraser C."/>
            <person name="Yu Y."/>
            <person name="Kim H."/>
            <person name="Rambo T."/>
            <person name="Currie J."/>
            <person name="Collura K."/>
            <person name="Kernodle-Thompson S."/>
            <person name="Wei F."/>
            <person name="Kudrna K."/>
            <person name="Ammiraju J.S."/>
            <person name="Luo M."/>
            <person name="Goicoechea J.L."/>
            <person name="Wing R.A."/>
            <person name="Henry D."/>
            <person name="Oates R."/>
            <person name="Palmer M."/>
            <person name="Pries G."/>
            <person name="Saski C."/>
            <person name="Simmons J."/>
            <person name="Soderlund C."/>
            <person name="Nelson W."/>
            <person name="de la Bastide M."/>
            <person name="Spiegel L."/>
            <person name="Nascimento L."/>
            <person name="Huang E."/>
            <person name="Preston R."/>
            <person name="Zutavern T."/>
            <person name="Palmer L."/>
            <person name="O'Shaughnessy A."/>
            <person name="Dike S."/>
            <person name="McCombie W.R."/>
            <person name="Minx P."/>
            <person name="Cordum H."/>
            <person name="Wilson R."/>
            <person name="Jin W."/>
            <person name="Lee H.R."/>
            <person name="Jiang J."/>
            <person name="Jackson S."/>
        </authorList>
    </citation>
    <scope>NUCLEOTIDE SEQUENCE [LARGE SCALE GENOMIC DNA]</scope>
</reference>
<sequence length="1221" mass="135756">MPRKNVVAWTSVMSGYTRNGRPEAALAMFADMVESGVAPNDFACNAALVACADLGALRAGEQVHSLAVRAGFAGDAWIGSCLIEMYSRCGSLPAAKEVFDRMDSPDVVGYTSLISAFCRNGEFELAAEALIQMLKQGLKPNEHTMTTILTACPRVLGQQIHGYLIKKIGLRSQSVYSSTALIDFYSRNGEFKLAKAVFDSLHCKNVVSWCSMMQLYIRDGRLEEALQVFGDMISEGVDPNEFALSIVLGACGSIGLGRQLHCSAIKHDLITDIRVSNALLSMYGRTGLVEELEAMLNKIENPDLVSWTTAISANFQNGFGEKAIALLCQMHSEGFTPNGYAFSSVLSSCADVASLDQGMQFHCLALKLGCDSEICTGNALINMYSKCGQMGSARLAFDVMHTHDVTSWNSLIHGHAQHGDANKALEVFSKMRSNGIKPDDSTFLGVLMGCNHSGMVEEGELFFRLMIDQYSFTPAPSHYACMIDMLGRNGRFDEALRMINDMPFEPDALIWKTLLASCKLHRNLDIGKLAADRLMELSDRDSASYVLMSNIYAMHGEWEDARKVRRRMDETGVKKDAGCSWIEINNEVHTFASRDMSHPNSDSIYQMLGELVAVMQDFDELEPFDVRGGRMIKLPLCIYQSPKVSSFGRRHHSSSSSSINSGGGRRTHVAAVPPSLLPQHQQIENHGDLNSGSNQDVWAILSVEVASNLSKSVVSLTLSDGNTLIYACSGIAIECQEGSGTIFLTSASLVTAFYDTEEVYDNLKIEVRHEGNEVLKGYLAKYDLDKNFAVVYTMESLDVHIVLTENSRDRYINKKLVAVGRDKHGVLMAKSVMVAGCRDSNRSEDSKEIRLISEDWEGGPLFDFDGKFVGMNRFSVMDRTSVLSWVSILIILKHYLPSLQNRILKRLQNVKRVRDGERPTGELPDYHQEGEHSAIVPYLGTTKHACKFWLYVMRLLEIYVVKIFGVKSIKRKKEVFCMHGFFIEWKGCTTILTSASLVRESDDGNKIDENLRIEVLLPNKQLREGTLQHYSLHYNVALVSVKDKDFHARPANIQLDHNHGPGVAAVGRCFESGKLMAARTDVVDWSGTLDCEMFLIRSSCKITKAGIGGPLVDLEGKVIGMNFYDKKIGTPCLPWNVILMVLACFEKENSGGEVGSGSDPCGAPGWKIPRDESVRLNRWPVPLPYWRPHDDVDEQEPPEGCEHIYTYINGERYCYRFRRQM</sequence>
<dbReference type="InterPro" id="IPR046960">
    <property type="entry name" value="PPR_At4g14850-like_plant"/>
</dbReference>
<dbReference type="InterPro" id="IPR011990">
    <property type="entry name" value="TPR-like_helical_dom_sf"/>
</dbReference>
<dbReference type="InterPro" id="IPR046849">
    <property type="entry name" value="E2_motif"/>
</dbReference>
<feature type="repeat" description="PPR" evidence="3">
    <location>
        <begin position="541"/>
        <end position="575"/>
    </location>
</feature>
<dbReference type="PROSITE" id="PS51375">
    <property type="entry name" value="PPR"/>
    <property type="match status" value="6"/>
</dbReference>
<keyword evidence="2" id="KW-0809">Transit peptide</keyword>
<dbReference type="GO" id="GO:0009451">
    <property type="term" value="P:RNA modification"/>
    <property type="evidence" value="ECO:0007669"/>
    <property type="project" value="InterPro"/>
</dbReference>
<dbReference type="PANTHER" id="PTHR24015">
    <property type="entry name" value="OS07G0578800 PROTEIN-RELATED"/>
    <property type="match status" value="1"/>
</dbReference>
<dbReference type="FunFam" id="1.25.40.10:FF:000738">
    <property type="entry name" value="Pentatricopeptide repeat-containing protein chloroplastic"/>
    <property type="match status" value="1"/>
</dbReference>
<dbReference type="FunFam" id="1.25.40.10:FF:001725">
    <property type="entry name" value="Pentatricopeptide repeat-containing protein chloroplastic"/>
    <property type="match status" value="1"/>
</dbReference>
<feature type="repeat" description="PPR" evidence="3">
    <location>
        <begin position="303"/>
        <end position="337"/>
    </location>
</feature>
<accession>Q10AR1</accession>
<dbReference type="AlphaFoldDB" id="Q10AR1"/>
<feature type="repeat" description="PPR" evidence="3">
    <location>
        <begin position="205"/>
        <end position="239"/>
    </location>
</feature>
<feature type="repeat" description="PPR" evidence="3">
    <location>
        <begin position="404"/>
        <end position="438"/>
    </location>
</feature>
<feature type="region of interest" description="Disordered" evidence="4">
    <location>
        <begin position="648"/>
        <end position="667"/>
    </location>
</feature>
<dbReference type="Pfam" id="PF01535">
    <property type="entry name" value="PPR"/>
    <property type="match status" value="3"/>
</dbReference>
<dbReference type="NCBIfam" id="TIGR00756">
    <property type="entry name" value="PPR"/>
    <property type="match status" value="6"/>
</dbReference>
<organism evidence="5">
    <name type="scientific">Oryza sativa subsp. japonica</name>
    <name type="common">Rice</name>
    <dbReference type="NCBI Taxonomy" id="39947"/>
    <lineage>
        <taxon>Eukaryota</taxon>
        <taxon>Viridiplantae</taxon>
        <taxon>Streptophyta</taxon>
        <taxon>Embryophyta</taxon>
        <taxon>Tracheophyta</taxon>
        <taxon>Spermatophyta</taxon>
        <taxon>Magnoliopsida</taxon>
        <taxon>Liliopsida</taxon>
        <taxon>Poales</taxon>
        <taxon>Poaceae</taxon>
        <taxon>BOP clade</taxon>
        <taxon>Oryzoideae</taxon>
        <taxon>Oryzeae</taxon>
        <taxon>Oryzinae</taxon>
        <taxon>Oryza</taxon>
        <taxon>Oryza sativa</taxon>
    </lineage>
</organism>
<evidence type="ECO:0000256" key="4">
    <source>
        <dbReference type="SAM" id="MobiDB-lite"/>
    </source>
</evidence>
<dbReference type="FunFam" id="1.25.40.10:FF:000285">
    <property type="entry name" value="Pentatricopeptide repeat-containing protein, chloroplastic"/>
    <property type="match status" value="1"/>
</dbReference>
<dbReference type="InterPro" id="IPR046848">
    <property type="entry name" value="E_motif"/>
</dbReference>
<dbReference type="FunFam" id="1.25.40.10:FF:001234">
    <property type="entry name" value="Pentatricopeptide repeat-containing protein mitochondrial"/>
    <property type="match status" value="1"/>
</dbReference>
<evidence type="ECO:0000256" key="2">
    <source>
        <dbReference type="ARBA" id="ARBA00022946"/>
    </source>
</evidence>
<dbReference type="Gene3D" id="2.40.10.120">
    <property type="match status" value="2"/>
</dbReference>
<dbReference type="Gene3D" id="1.25.40.10">
    <property type="entry name" value="Tetratricopeptide repeat domain"/>
    <property type="match status" value="5"/>
</dbReference>
<protein>
    <submittedName>
        <fullName evidence="5">Pentatricopeptide, putative, expressed</fullName>
    </submittedName>
</protein>
<dbReference type="GO" id="GO:0003723">
    <property type="term" value="F:RNA binding"/>
    <property type="evidence" value="ECO:0007669"/>
    <property type="project" value="InterPro"/>
</dbReference>
<name>Q10AR1_ORYSJ</name>
<dbReference type="EMBL" id="DP000009">
    <property type="protein sequence ID" value="ABF99847.1"/>
    <property type="molecule type" value="Genomic_DNA"/>
</dbReference>